<dbReference type="PANTHER" id="PTHR42920:SF5">
    <property type="entry name" value="EAMA DOMAIN-CONTAINING PROTEIN"/>
    <property type="match status" value="1"/>
</dbReference>
<evidence type="ECO:0000256" key="7">
    <source>
        <dbReference type="SAM" id="Phobius"/>
    </source>
</evidence>
<evidence type="ECO:0000259" key="8">
    <source>
        <dbReference type="Pfam" id="PF00892"/>
    </source>
</evidence>
<keyword evidence="3" id="KW-1003">Cell membrane</keyword>
<organism evidence="9 10">
    <name type="scientific">Microlunatus capsulatus</name>
    <dbReference type="NCBI Taxonomy" id="99117"/>
    <lineage>
        <taxon>Bacteria</taxon>
        <taxon>Bacillati</taxon>
        <taxon>Actinomycetota</taxon>
        <taxon>Actinomycetes</taxon>
        <taxon>Propionibacteriales</taxon>
        <taxon>Propionibacteriaceae</taxon>
        <taxon>Microlunatus</taxon>
    </lineage>
</organism>
<keyword evidence="6 7" id="KW-0472">Membrane</keyword>
<sequence>MAEPAPLPPGRLPLLLAFVLLAFAANSLITRHVVAAGLADPGLLTGVRVLAAAVALLAVALLRDGRVARPGRAALVPTLALGVYAVCISYGYVLIGAAAGTFVFYAAVMVTLVGSDVVRRTPVPVRRRVGAGVSLLGIGVLSAGRVELVTPAGVLLLALTGVAWGVYTALGRTTGDPRLATTANFALLAVVVVVPTAAGAAAGLTLTGAGLAWGVLMGAGTTAFAYVAWYVCQRSLTGTAAGTTQLVIPVVTTLGAVLLLGERLSWTLLVAAVLVGGGLWLNRPARPPARPGPI</sequence>
<dbReference type="SUPFAM" id="SSF103481">
    <property type="entry name" value="Multidrug resistance efflux transporter EmrE"/>
    <property type="match status" value="1"/>
</dbReference>
<feature type="transmembrane region" description="Helical" evidence="7">
    <location>
        <begin position="45"/>
        <end position="62"/>
    </location>
</feature>
<evidence type="ECO:0000313" key="9">
    <source>
        <dbReference type="EMBL" id="MBP2417680.1"/>
    </source>
</evidence>
<feature type="transmembrane region" description="Helical" evidence="7">
    <location>
        <begin position="152"/>
        <end position="170"/>
    </location>
</feature>
<comment type="caution">
    <text evidence="9">The sequence shown here is derived from an EMBL/GenBank/DDBJ whole genome shotgun (WGS) entry which is preliminary data.</text>
</comment>
<dbReference type="Proteomes" id="UP000758168">
    <property type="component" value="Unassembled WGS sequence"/>
</dbReference>
<evidence type="ECO:0000256" key="2">
    <source>
        <dbReference type="ARBA" id="ARBA00007362"/>
    </source>
</evidence>
<evidence type="ECO:0000256" key="6">
    <source>
        <dbReference type="ARBA" id="ARBA00023136"/>
    </source>
</evidence>
<feature type="domain" description="EamA" evidence="8">
    <location>
        <begin position="153"/>
        <end position="281"/>
    </location>
</feature>
<name>A0ABS4ZAB2_9ACTN</name>
<evidence type="ECO:0000256" key="3">
    <source>
        <dbReference type="ARBA" id="ARBA00022475"/>
    </source>
</evidence>
<dbReference type="Pfam" id="PF00892">
    <property type="entry name" value="EamA"/>
    <property type="match status" value="1"/>
</dbReference>
<comment type="subcellular location">
    <subcellularLocation>
        <location evidence="1">Cell membrane</location>
        <topology evidence="1">Multi-pass membrane protein</topology>
    </subcellularLocation>
</comment>
<comment type="similarity">
    <text evidence="2">Belongs to the EamA transporter family.</text>
</comment>
<dbReference type="PANTHER" id="PTHR42920">
    <property type="entry name" value="OS03G0707200 PROTEIN-RELATED"/>
    <property type="match status" value="1"/>
</dbReference>
<dbReference type="InterPro" id="IPR037185">
    <property type="entry name" value="EmrE-like"/>
</dbReference>
<evidence type="ECO:0000256" key="5">
    <source>
        <dbReference type="ARBA" id="ARBA00022989"/>
    </source>
</evidence>
<dbReference type="InterPro" id="IPR051258">
    <property type="entry name" value="Diverse_Substrate_Transporter"/>
</dbReference>
<evidence type="ECO:0000256" key="4">
    <source>
        <dbReference type="ARBA" id="ARBA00022692"/>
    </source>
</evidence>
<keyword evidence="10" id="KW-1185">Reference proteome</keyword>
<feature type="transmembrane region" description="Helical" evidence="7">
    <location>
        <begin position="182"/>
        <end position="204"/>
    </location>
</feature>
<dbReference type="InterPro" id="IPR000620">
    <property type="entry name" value="EamA_dom"/>
</dbReference>
<accession>A0ABS4ZAB2</accession>
<gene>
    <name evidence="9" type="ORF">JOF54_002602</name>
</gene>
<feature type="transmembrane region" description="Helical" evidence="7">
    <location>
        <begin position="264"/>
        <end position="281"/>
    </location>
</feature>
<evidence type="ECO:0000256" key="1">
    <source>
        <dbReference type="ARBA" id="ARBA00004651"/>
    </source>
</evidence>
<feature type="transmembrane region" description="Helical" evidence="7">
    <location>
        <begin position="210"/>
        <end position="232"/>
    </location>
</feature>
<dbReference type="RefSeq" id="WP_210056481.1">
    <property type="nucleotide sequence ID" value="NZ_BAAAMH010000020.1"/>
</dbReference>
<evidence type="ECO:0000313" key="10">
    <source>
        <dbReference type="Proteomes" id="UP000758168"/>
    </source>
</evidence>
<protein>
    <submittedName>
        <fullName evidence="9">Drug/metabolite transporter (DMT)-like permease</fullName>
    </submittedName>
</protein>
<keyword evidence="5 7" id="KW-1133">Transmembrane helix</keyword>
<reference evidence="9 10" key="1">
    <citation type="submission" date="2021-03" db="EMBL/GenBank/DDBJ databases">
        <title>Sequencing the genomes of 1000 actinobacteria strains.</title>
        <authorList>
            <person name="Klenk H.-P."/>
        </authorList>
    </citation>
    <scope>NUCLEOTIDE SEQUENCE [LARGE SCALE GENOMIC DNA]</scope>
    <source>
        <strain evidence="9 10">DSM 12936</strain>
    </source>
</reference>
<dbReference type="EMBL" id="JAGIOB010000001">
    <property type="protein sequence ID" value="MBP2417680.1"/>
    <property type="molecule type" value="Genomic_DNA"/>
</dbReference>
<feature type="transmembrane region" description="Helical" evidence="7">
    <location>
        <begin position="239"/>
        <end position="258"/>
    </location>
</feature>
<keyword evidence="4 7" id="KW-0812">Transmembrane</keyword>
<proteinExistence type="inferred from homology"/>